<gene>
    <name evidence="1" type="ORF">MAR_035752</name>
</gene>
<dbReference type="PANTHER" id="PTHR46579">
    <property type="entry name" value="F5/8 TYPE C DOMAIN-CONTAINING PROTEIN-RELATED"/>
    <property type="match status" value="1"/>
</dbReference>
<accession>A0ABY7EU15</accession>
<dbReference type="Proteomes" id="UP001164746">
    <property type="component" value="Chromosome 7"/>
</dbReference>
<evidence type="ECO:0000313" key="2">
    <source>
        <dbReference type="Proteomes" id="UP001164746"/>
    </source>
</evidence>
<sequence length="239" mass="27002">PVKHVKKLYKQDNNITLNTDGVNLYLSLKIELWPFFLAINELSPPLRFATENILLAGLWQGKGKPPFKNVFQCLSEEINFVTVTLSVLCVTFDLAAKAGALNMTYYNGSDACITCEEPGLTVRQGLGNSKSYSYRTQESRYPIRSHAGVLKGFKGLSGLSFFDSFDLVSETVPDYMHAVLLGLIKTLMSKWFSTSETGKEYFVGKQLKQVSLKLLNIKPSYHIERLPRDLEKHFQFQSN</sequence>
<evidence type="ECO:0000313" key="1">
    <source>
        <dbReference type="EMBL" id="WAR10676.1"/>
    </source>
</evidence>
<dbReference type="PANTHER" id="PTHR46579:SF1">
    <property type="entry name" value="F5_8 TYPE C DOMAIN-CONTAINING PROTEIN"/>
    <property type="match status" value="1"/>
</dbReference>
<organism evidence="1 2">
    <name type="scientific">Mya arenaria</name>
    <name type="common">Soft-shell clam</name>
    <dbReference type="NCBI Taxonomy" id="6604"/>
    <lineage>
        <taxon>Eukaryota</taxon>
        <taxon>Metazoa</taxon>
        <taxon>Spiralia</taxon>
        <taxon>Lophotrochozoa</taxon>
        <taxon>Mollusca</taxon>
        <taxon>Bivalvia</taxon>
        <taxon>Autobranchia</taxon>
        <taxon>Heteroconchia</taxon>
        <taxon>Euheterodonta</taxon>
        <taxon>Imparidentia</taxon>
        <taxon>Neoheterodontei</taxon>
        <taxon>Myida</taxon>
        <taxon>Myoidea</taxon>
        <taxon>Myidae</taxon>
        <taxon>Mya</taxon>
    </lineage>
</organism>
<name>A0ABY7EU15_MYAAR</name>
<proteinExistence type="predicted"/>
<protein>
    <submittedName>
        <fullName evidence="1">Uncharacterized protein</fullName>
    </submittedName>
</protein>
<dbReference type="EMBL" id="CP111018">
    <property type="protein sequence ID" value="WAR10676.1"/>
    <property type="molecule type" value="Genomic_DNA"/>
</dbReference>
<reference evidence="1" key="1">
    <citation type="submission" date="2022-11" db="EMBL/GenBank/DDBJ databases">
        <title>Centuries of genome instability and evolution in soft-shell clam transmissible cancer (bioRxiv).</title>
        <authorList>
            <person name="Hart S.F.M."/>
            <person name="Yonemitsu M.A."/>
            <person name="Giersch R.M."/>
            <person name="Beal B.F."/>
            <person name="Arriagada G."/>
            <person name="Davis B.W."/>
            <person name="Ostrander E.A."/>
            <person name="Goff S.P."/>
            <person name="Metzger M.J."/>
        </authorList>
    </citation>
    <scope>NUCLEOTIDE SEQUENCE</scope>
    <source>
        <strain evidence="1">MELC-2E11</strain>
        <tissue evidence="1">Siphon/mantle</tissue>
    </source>
</reference>
<keyword evidence="2" id="KW-1185">Reference proteome</keyword>
<feature type="non-terminal residue" evidence="1">
    <location>
        <position position="1"/>
    </location>
</feature>